<keyword evidence="3" id="KW-1185">Reference proteome</keyword>
<dbReference type="HOGENOM" id="CLU_2344956_0_0_11"/>
<protein>
    <submittedName>
        <fullName evidence="2">Putative secreted protein</fullName>
    </submittedName>
</protein>
<dbReference type="AlphaFoldDB" id="K0JU21"/>
<feature type="chain" id="PRO_5039727098" evidence="1">
    <location>
        <begin position="24"/>
        <end position="97"/>
    </location>
</feature>
<evidence type="ECO:0000256" key="1">
    <source>
        <dbReference type="SAM" id="SignalP"/>
    </source>
</evidence>
<dbReference type="EMBL" id="HE804045">
    <property type="protein sequence ID" value="CCH31315.1"/>
    <property type="molecule type" value="Genomic_DNA"/>
</dbReference>
<evidence type="ECO:0000313" key="2">
    <source>
        <dbReference type="EMBL" id="CCH31315.1"/>
    </source>
</evidence>
<accession>K0JU21</accession>
<evidence type="ECO:0000313" key="3">
    <source>
        <dbReference type="Proteomes" id="UP000006281"/>
    </source>
</evidence>
<dbReference type="PATRIC" id="fig|1179773.3.peg.4032"/>
<name>K0JU21_SACES</name>
<gene>
    <name evidence="2" type="ordered locus">BN6_40290</name>
</gene>
<dbReference type="RefSeq" id="WP_015101427.1">
    <property type="nucleotide sequence ID" value="NC_019673.1"/>
</dbReference>
<dbReference type="STRING" id="1179773.BN6_40290"/>
<keyword evidence="1" id="KW-0732">Signal</keyword>
<sequence>MRALALLVAALLGTFLVVGVGHAAAAGSPAAAGHYLQVEVKTLPHPHLDLGFADEVTPAAPAVALQRNHVRSAVAVPVTPTATRVDSRVARGPPTGR</sequence>
<feature type="signal peptide" evidence="1">
    <location>
        <begin position="1"/>
        <end position="23"/>
    </location>
</feature>
<reference evidence="2 3" key="1">
    <citation type="journal article" date="2012" name="BMC Genomics">
        <title>Complete genome sequence of Saccharothrix espanaensis DSM 44229T and comparison to the other completely sequenced Pseudonocardiaceae.</title>
        <authorList>
            <person name="Strobel T."/>
            <person name="Al-Dilaimi A."/>
            <person name="Blom J."/>
            <person name="Gessner A."/>
            <person name="Kalinowski J."/>
            <person name="Luzhetska M."/>
            <person name="Puhler A."/>
            <person name="Szczepanowski R."/>
            <person name="Bechthold A."/>
            <person name="Ruckert C."/>
        </authorList>
    </citation>
    <scope>NUCLEOTIDE SEQUENCE [LARGE SCALE GENOMIC DNA]</scope>
    <source>
        <strain evidence="3">ATCC 51144 / DSM 44229 / JCM 9112 / NBRC 15066 / NRRL 15764</strain>
    </source>
</reference>
<dbReference type="BioCyc" id="SESP1179773:BN6_RS19490-MONOMER"/>
<dbReference type="Proteomes" id="UP000006281">
    <property type="component" value="Chromosome"/>
</dbReference>
<organism evidence="2 3">
    <name type="scientific">Saccharothrix espanaensis (strain ATCC 51144 / DSM 44229 / JCM 9112 / NBRC 15066 / NRRL 15764)</name>
    <dbReference type="NCBI Taxonomy" id="1179773"/>
    <lineage>
        <taxon>Bacteria</taxon>
        <taxon>Bacillati</taxon>
        <taxon>Actinomycetota</taxon>
        <taxon>Actinomycetes</taxon>
        <taxon>Pseudonocardiales</taxon>
        <taxon>Pseudonocardiaceae</taxon>
        <taxon>Saccharothrix</taxon>
    </lineage>
</organism>
<dbReference type="KEGG" id="sesp:BN6_40290"/>
<proteinExistence type="predicted"/>